<dbReference type="Gene3D" id="6.10.250.1580">
    <property type="match status" value="1"/>
</dbReference>
<protein>
    <submittedName>
        <fullName evidence="16">ATP synthase subunit b</fullName>
    </submittedName>
</protein>
<dbReference type="InterPro" id="IPR005864">
    <property type="entry name" value="ATP_synth_F0_bsu_bac"/>
</dbReference>
<evidence type="ECO:0000256" key="5">
    <source>
        <dbReference type="ARBA" id="ARBA00022692"/>
    </source>
</evidence>
<evidence type="ECO:0000256" key="1">
    <source>
        <dbReference type="ARBA" id="ARBA00005513"/>
    </source>
</evidence>
<organism evidence="16 17">
    <name type="scientific">Fluviibacter phosphoraccumulans</name>
    <dbReference type="NCBI Taxonomy" id="1751046"/>
    <lineage>
        <taxon>Bacteria</taxon>
        <taxon>Pseudomonadati</taxon>
        <taxon>Pseudomonadota</taxon>
        <taxon>Betaproteobacteria</taxon>
        <taxon>Rhodocyclales</taxon>
        <taxon>Fluviibacteraceae</taxon>
        <taxon>Fluviibacter</taxon>
    </lineage>
</organism>
<dbReference type="SUPFAM" id="SSF81573">
    <property type="entry name" value="F1F0 ATP synthase subunit B, membrane domain"/>
    <property type="match status" value="1"/>
</dbReference>
<dbReference type="GO" id="GO:0012505">
    <property type="term" value="C:endomembrane system"/>
    <property type="evidence" value="ECO:0007669"/>
    <property type="project" value="UniProtKB-SubCell"/>
</dbReference>
<evidence type="ECO:0000256" key="11">
    <source>
        <dbReference type="ARBA" id="ARBA00025198"/>
    </source>
</evidence>
<evidence type="ECO:0000256" key="12">
    <source>
        <dbReference type="ARBA" id="ARBA00025614"/>
    </source>
</evidence>
<name>A0A679I794_9RHOO</name>
<keyword evidence="6 15" id="KW-0375">Hydrogen ion transport</keyword>
<dbReference type="NCBIfam" id="NF004411">
    <property type="entry name" value="PRK05759.1-2"/>
    <property type="match status" value="1"/>
</dbReference>
<dbReference type="InterPro" id="IPR050059">
    <property type="entry name" value="ATP_synthase_B_chain"/>
</dbReference>
<comment type="function">
    <text evidence="11">F(1)F(0) ATP synthase produces ATP from ADP in the presence of a proton or sodium gradient. F-type ATPases consist of two structural domains, F(1) containing the extramembraneous catalytic core and F(0) containing the membrane proton channel, linked together by a central stalk and a peripheral stalk. During catalysis, ATP synthesis in the catalytic domain of F(1) is coupled via a rotary mechanism of the central stalk subunits to proton translocation.</text>
</comment>
<dbReference type="InterPro" id="IPR028987">
    <property type="entry name" value="ATP_synth_B-like_membr_sf"/>
</dbReference>
<evidence type="ECO:0000256" key="10">
    <source>
        <dbReference type="ARBA" id="ARBA00023310"/>
    </source>
</evidence>
<keyword evidence="17" id="KW-1185">Reference proteome</keyword>
<dbReference type="NCBIfam" id="TIGR01144">
    <property type="entry name" value="ATP_synt_b"/>
    <property type="match status" value="1"/>
</dbReference>
<dbReference type="GO" id="GO:0015986">
    <property type="term" value="P:proton motive force-driven ATP synthesis"/>
    <property type="evidence" value="ECO:0007669"/>
    <property type="project" value="InterPro"/>
</dbReference>
<evidence type="ECO:0000256" key="4">
    <source>
        <dbReference type="ARBA" id="ARBA00022547"/>
    </source>
</evidence>
<comment type="similarity">
    <text evidence="1 15">Belongs to the ATPase B chain family.</text>
</comment>
<evidence type="ECO:0000256" key="7">
    <source>
        <dbReference type="ARBA" id="ARBA00022989"/>
    </source>
</evidence>
<proteinExistence type="inferred from homology"/>
<dbReference type="Proteomes" id="UP000463961">
    <property type="component" value="Chromosome"/>
</dbReference>
<evidence type="ECO:0000256" key="2">
    <source>
        <dbReference type="ARBA" id="ARBA00022448"/>
    </source>
</evidence>
<evidence type="ECO:0000313" key="17">
    <source>
        <dbReference type="Proteomes" id="UP000463961"/>
    </source>
</evidence>
<dbReference type="GO" id="GO:0046961">
    <property type="term" value="F:proton-transporting ATPase activity, rotational mechanism"/>
    <property type="evidence" value="ECO:0007669"/>
    <property type="project" value="TreeGrafter"/>
</dbReference>
<dbReference type="AlphaFoldDB" id="A0A679I794"/>
<dbReference type="CDD" id="cd06503">
    <property type="entry name" value="ATP-synt_Fo_b"/>
    <property type="match status" value="1"/>
</dbReference>
<reference evidence="17" key="1">
    <citation type="submission" date="2020-01" db="EMBL/GenBank/DDBJ databases">
        <title>Phosphoaccumulans saitamaens gen. nov., sp. nov., a polyphosphate accumulating bacterium isolated from surface river water.</title>
        <authorList>
            <person name="Watanabe K."/>
            <person name="Suda W."/>
        </authorList>
    </citation>
    <scope>NUCLEOTIDE SEQUENCE [LARGE SCALE GENOMIC DNA]</scope>
    <source>
        <strain evidence="17">ICHIAU1</strain>
    </source>
</reference>
<keyword evidence="7" id="KW-1133">Transmembrane helix</keyword>
<evidence type="ECO:0000256" key="6">
    <source>
        <dbReference type="ARBA" id="ARBA00022781"/>
    </source>
</evidence>
<keyword evidence="8 15" id="KW-0406">Ion transport</keyword>
<dbReference type="PANTHER" id="PTHR33445:SF1">
    <property type="entry name" value="ATP SYNTHASE SUBUNIT B"/>
    <property type="match status" value="1"/>
</dbReference>
<sequence>MKFVWPPITKALDDRAKKIADGLAAAERGKHELELASKRSAEVVREGKEKSADVLANAEKRAIQIIEDAKAQAKVEADRIVAAARGDVEQDIVRAREQLRDQVAALAVAGAEKILRKEINASAHAEILVAIKQGL</sequence>
<comment type="function">
    <text evidence="12">Component of the F(0) channel, it forms part of the peripheral stalk, linking F(1) to F(0). The b'-subunit is a diverged and duplicated form of b found in plants and photosynthetic bacteria.</text>
</comment>
<dbReference type="GO" id="GO:0045259">
    <property type="term" value="C:proton-transporting ATP synthase complex"/>
    <property type="evidence" value="ECO:0007669"/>
    <property type="project" value="UniProtKB-KW"/>
</dbReference>
<keyword evidence="4 15" id="KW-0138">CF(0)</keyword>
<evidence type="ECO:0000256" key="14">
    <source>
        <dbReference type="ARBA" id="ARBA00037847"/>
    </source>
</evidence>
<evidence type="ECO:0000256" key="8">
    <source>
        <dbReference type="ARBA" id="ARBA00023065"/>
    </source>
</evidence>
<gene>
    <name evidence="16" type="primary">atpF</name>
    <name evidence="16" type="ORF">ICHIAU1_05400</name>
</gene>
<keyword evidence="3" id="KW-1003">Cell membrane</keyword>
<evidence type="ECO:0000256" key="3">
    <source>
        <dbReference type="ARBA" id="ARBA00022475"/>
    </source>
</evidence>
<dbReference type="InterPro" id="IPR002146">
    <property type="entry name" value="ATP_synth_b/b'su_bac/chlpt"/>
</dbReference>
<accession>A0A679I794</accession>
<evidence type="ECO:0000313" key="16">
    <source>
        <dbReference type="EMBL" id="BBU68257.1"/>
    </source>
</evidence>
<dbReference type="EMBL" id="AP022345">
    <property type="protein sequence ID" value="BBU68257.1"/>
    <property type="molecule type" value="Genomic_DNA"/>
</dbReference>
<keyword evidence="9" id="KW-0472">Membrane</keyword>
<keyword evidence="10" id="KW-0066">ATP synthesis</keyword>
<dbReference type="PANTHER" id="PTHR33445">
    <property type="entry name" value="ATP SYNTHASE SUBUNIT B', CHLOROPLASTIC"/>
    <property type="match status" value="1"/>
</dbReference>
<keyword evidence="2 15" id="KW-0813">Transport</keyword>
<evidence type="ECO:0000256" key="9">
    <source>
        <dbReference type="ARBA" id="ARBA00023136"/>
    </source>
</evidence>
<dbReference type="Pfam" id="PF00430">
    <property type="entry name" value="ATP-synt_B"/>
    <property type="match status" value="1"/>
</dbReference>
<keyword evidence="5 15" id="KW-0812">Transmembrane</keyword>
<comment type="subunit">
    <text evidence="13">F-type ATPases have 2 components, F(1) - the catalytic core - and F(0) - the membrane proton channel. F(1) has five subunits: alpha(3), beta(3), gamma(1), delta(1), epsilon(1). F(0) has four main subunits: a(1), b(2) and c(10-14). The alpha and beta chains form an alternating ring which encloses part of the gamma chain. F(1) is attached to F(0) by a central stalk formed by the gamma and epsilon chains, while a peripheral stalk is formed by the delta and b chains.</text>
</comment>
<evidence type="ECO:0000256" key="15">
    <source>
        <dbReference type="RuleBase" id="RU003848"/>
    </source>
</evidence>
<evidence type="ECO:0000256" key="13">
    <source>
        <dbReference type="ARBA" id="ARBA00026054"/>
    </source>
</evidence>
<comment type="subcellular location">
    <subcellularLocation>
        <location evidence="14">Endomembrane system</location>
        <topology evidence="14">Single-pass membrane protein</topology>
    </subcellularLocation>
</comment>